<keyword evidence="4" id="KW-0547">Nucleotide-binding</keyword>
<evidence type="ECO:0000313" key="11">
    <source>
        <dbReference type="Proteomes" id="UP000831787"/>
    </source>
</evidence>
<evidence type="ECO:0000256" key="4">
    <source>
        <dbReference type="ARBA" id="ARBA00022741"/>
    </source>
</evidence>
<dbReference type="PANTHER" id="PTHR24095:SF14">
    <property type="entry name" value="ACETYL-COENZYME A SYNTHETASE 1"/>
    <property type="match status" value="1"/>
</dbReference>
<dbReference type="InterPro" id="IPR032387">
    <property type="entry name" value="ACAS_N"/>
</dbReference>
<keyword evidence="6" id="KW-0007">Acetylation</keyword>
<keyword evidence="3" id="KW-0436">Ligase</keyword>
<organism evidence="10 11">
    <name type="scientific">Halobacillus salinarum</name>
    <dbReference type="NCBI Taxonomy" id="2932257"/>
    <lineage>
        <taxon>Bacteria</taxon>
        <taxon>Bacillati</taxon>
        <taxon>Bacillota</taxon>
        <taxon>Bacilli</taxon>
        <taxon>Bacillales</taxon>
        <taxon>Bacillaceae</taxon>
        <taxon>Halobacillus</taxon>
    </lineage>
</organism>
<dbReference type="EC" id="6.2.1.1" evidence="2"/>
<feature type="domain" description="Acetyl-coenzyme A synthetase N-terminal" evidence="9">
    <location>
        <begin position="32"/>
        <end position="89"/>
    </location>
</feature>
<comment type="similarity">
    <text evidence="1">Belongs to the ATP-dependent AMP-binding enzyme family.</text>
</comment>
<accession>A0ABY4EGB4</accession>
<dbReference type="Pfam" id="PF00501">
    <property type="entry name" value="AMP-binding"/>
    <property type="match status" value="1"/>
</dbReference>
<dbReference type="PANTHER" id="PTHR24095">
    <property type="entry name" value="ACETYL-COENZYME A SYNTHETASE"/>
    <property type="match status" value="1"/>
</dbReference>
<reference evidence="10 11" key="1">
    <citation type="submission" date="2022-04" db="EMBL/GenBank/DDBJ databases">
        <title>Halobacillus sp. isolated from saltern.</title>
        <authorList>
            <person name="Won M."/>
            <person name="Lee C.-M."/>
            <person name="Woen H.-Y."/>
            <person name="Kwon S.-W."/>
        </authorList>
    </citation>
    <scope>NUCLEOTIDE SEQUENCE [LARGE SCALE GENOMIC DNA]</scope>
    <source>
        <strain evidence="10 11">SSBR10-3</strain>
    </source>
</reference>
<name>A0ABY4EGB4_9BACI</name>
<gene>
    <name evidence="10" type="ORF">MUN89_13320</name>
</gene>
<dbReference type="InterPro" id="IPR042099">
    <property type="entry name" value="ANL_N_sf"/>
</dbReference>
<dbReference type="Gene3D" id="3.40.50.12780">
    <property type="entry name" value="N-terminal domain of ligase-like"/>
    <property type="match status" value="1"/>
</dbReference>
<dbReference type="Pfam" id="PF16177">
    <property type="entry name" value="ACAS_N"/>
    <property type="match status" value="1"/>
</dbReference>
<dbReference type="Pfam" id="PF13193">
    <property type="entry name" value="AMP-binding_C"/>
    <property type="match status" value="1"/>
</dbReference>
<keyword evidence="5" id="KW-0067">ATP-binding</keyword>
<evidence type="ECO:0000256" key="2">
    <source>
        <dbReference type="ARBA" id="ARBA00013275"/>
    </source>
</evidence>
<feature type="domain" description="AMP-dependent synthetase/ligase" evidence="7">
    <location>
        <begin position="101"/>
        <end position="481"/>
    </location>
</feature>
<evidence type="ECO:0000256" key="5">
    <source>
        <dbReference type="ARBA" id="ARBA00022840"/>
    </source>
</evidence>
<dbReference type="PROSITE" id="PS00455">
    <property type="entry name" value="AMP_BINDING"/>
    <property type="match status" value="1"/>
</dbReference>
<dbReference type="SUPFAM" id="SSF56801">
    <property type="entry name" value="Acetyl-CoA synthetase-like"/>
    <property type="match status" value="1"/>
</dbReference>
<protein>
    <recommendedName>
        <fullName evidence="2">acetate--CoA ligase</fullName>
        <ecNumber evidence="2">6.2.1.1</ecNumber>
    </recommendedName>
</protein>
<keyword evidence="11" id="KW-1185">Reference proteome</keyword>
<dbReference type="Proteomes" id="UP000831787">
    <property type="component" value="Chromosome"/>
</dbReference>
<dbReference type="InterPro" id="IPR020845">
    <property type="entry name" value="AMP-binding_CS"/>
</dbReference>
<dbReference type="InterPro" id="IPR045851">
    <property type="entry name" value="AMP-bd_C_sf"/>
</dbReference>
<dbReference type="RefSeq" id="WP_244708293.1">
    <property type="nucleotide sequence ID" value="NZ_CP095073.1"/>
</dbReference>
<evidence type="ECO:0000256" key="1">
    <source>
        <dbReference type="ARBA" id="ARBA00006432"/>
    </source>
</evidence>
<evidence type="ECO:0000259" key="9">
    <source>
        <dbReference type="Pfam" id="PF16177"/>
    </source>
</evidence>
<evidence type="ECO:0000256" key="3">
    <source>
        <dbReference type="ARBA" id="ARBA00022598"/>
    </source>
</evidence>
<dbReference type="InterPro" id="IPR025110">
    <property type="entry name" value="AMP-bd_C"/>
</dbReference>
<evidence type="ECO:0000259" key="7">
    <source>
        <dbReference type="Pfam" id="PF00501"/>
    </source>
</evidence>
<dbReference type="EMBL" id="CP095073">
    <property type="protein sequence ID" value="UOQ42933.1"/>
    <property type="molecule type" value="Genomic_DNA"/>
</dbReference>
<dbReference type="InterPro" id="IPR000873">
    <property type="entry name" value="AMP-dep_synth/lig_dom"/>
</dbReference>
<dbReference type="Gene3D" id="3.30.300.30">
    <property type="match status" value="1"/>
</dbReference>
<sequence length="653" mass="73225">MNAIPNAWNPTSAQKRNTRLYQWMKKHGYENYDSFYESSIHSISWFWDEAVKELDIEWYHPFTEIVDLSNGIQYPHWFVDGKINVVHNALDKWARDPLKKSTTALHWEGDNGDQVSYSYEQLHLKVNACAHGLSKLGIGKNDVVTLYLPMLPETLIAMLAISKIGAIFSPAFSGYKADAVATRMKASESKLLITADGFFRRGKLINMKEEAEKAAEQCPSLEHLVVVNRVHEDVPLQENKAVDWADLLKNETDYKTVQTNADDPFMLIYTSGTTGKPKGAVHTHAGFPIKAAFDAGICMDVTKDDTFFWYTDMGWMMGPFLVYGGLLNGASILMFEGTPDYPEPDRLWQLVENYKVTHLGISPTLVRSMMRHGEKWLEKHDLSSLKLIGSTGEPWNPEPWKWLFEHAGNSQVPIFNYSGGTEISGGILGNVLVKPIQPVSFNAALPGMDVGVYDQDGKMLTNEVGELVLRQPWVGMTKGFYKENERYENTYWSRFKDTWVHGDWVILDDHGYYTITGRSDDVLNVAGKRLGPAEVESVLVEHEAVVEAGVIGVPHEIKGEEPIGFVVIKPEHSKDEALVNELKDHLVHKLGKALAPKKVHVVSDLPKTRNAKVMRRAIKAAYLNQSAGDLSALENPEAVEEIQQVGKAASQKA</sequence>
<evidence type="ECO:0000256" key="6">
    <source>
        <dbReference type="ARBA" id="ARBA00022990"/>
    </source>
</evidence>
<evidence type="ECO:0000259" key="8">
    <source>
        <dbReference type="Pfam" id="PF13193"/>
    </source>
</evidence>
<evidence type="ECO:0000313" key="10">
    <source>
        <dbReference type="EMBL" id="UOQ42933.1"/>
    </source>
</evidence>
<proteinExistence type="inferred from homology"/>
<feature type="domain" description="AMP-binding enzyme C-terminal" evidence="8">
    <location>
        <begin position="534"/>
        <end position="612"/>
    </location>
</feature>